<sequence>MNARRIRLLACFVAIPLIAGCAVGPDYQRPALPTTDAYLRGPLPATVGGTGDSQRLLPGAQASAAWWQAFGSPQLDELVARALAHNPSIDGAQAALREAQENLAAQRAAFLPNVQLGYSASRQQNAVGTISPTLTSGQPIYTLHTAQLTVGYAVDVFGLNRRAVESLAAQAQAQRLQLEAVRQALAANVVAAAVQEASLRAQIEATEGIVADATRALAMVRRQAELGDVSGLDVAAQETALAQARATLPLLQKQREQNRDLLAVLAGEPPTQANDRPFALDGLQLPRELPVALPATLVERRPDVRAAEAQVHAASAQVGVAVASRFPQFSLSAQYGGSATAFDRMFAAGNTFWSLTGSVAQTVLDLGALKHRQRAAEAALQQAVAQYRGVVLVAFQNVADALYALEADARAAEAAASAESAARRTLELTRRQQQAGQVGGLAVLAAEQAWRQARVAAVQMQAARYADTAALYLALGGDWQDDASKR</sequence>
<dbReference type="InterPro" id="IPR010131">
    <property type="entry name" value="MdtP/NodT-like"/>
</dbReference>
<name>A0A368KDI7_9GAMM</name>
<dbReference type="Proteomes" id="UP000252387">
    <property type="component" value="Unassembled WGS sequence"/>
</dbReference>
<dbReference type="RefSeq" id="WP_114342895.1">
    <property type="nucleotide sequence ID" value="NZ_QFWQ01000005.1"/>
</dbReference>
<dbReference type="Gene3D" id="2.20.200.10">
    <property type="entry name" value="Outer membrane efflux proteins (OEP)"/>
    <property type="match status" value="1"/>
</dbReference>
<accession>A0A368KDI7</accession>
<reference evidence="3 4" key="1">
    <citation type="submission" date="2018-05" db="EMBL/GenBank/DDBJ databases">
        <title>Draft genome sequence of Rhodanobacter denitrificans Yn1 isolated from gold copper mine.</title>
        <authorList>
            <person name="Yang N."/>
            <person name="Mazhar H.S."/>
            <person name="Rensing C."/>
        </authorList>
    </citation>
    <scope>NUCLEOTIDE SEQUENCE [LARGE SCALE GENOMIC DNA]</scope>
    <source>
        <strain evidence="3 4">Yn1</strain>
    </source>
</reference>
<keyword evidence="4" id="KW-1185">Reference proteome</keyword>
<dbReference type="PANTHER" id="PTHR30203">
    <property type="entry name" value="OUTER MEMBRANE CATION EFFLUX PROTEIN"/>
    <property type="match status" value="1"/>
</dbReference>
<comment type="subcellular location">
    <subcellularLocation>
        <location evidence="2">Cell outer membrane</location>
        <topology evidence="2">Lipid-anchor</topology>
    </subcellularLocation>
</comment>
<feature type="chain" id="PRO_5016483095" evidence="2">
    <location>
        <begin position="22"/>
        <end position="486"/>
    </location>
</feature>
<dbReference type="EMBL" id="QFWQ01000005">
    <property type="protein sequence ID" value="RCS29980.1"/>
    <property type="molecule type" value="Genomic_DNA"/>
</dbReference>
<dbReference type="OrthoDB" id="9770517at2"/>
<keyword evidence="2" id="KW-0449">Lipoprotein</keyword>
<dbReference type="GO" id="GO:0016301">
    <property type="term" value="F:kinase activity"/>
    <property type="evidence" value="ECO:0007669"/>
    <property type="project" value="UniProtKB-KW"/>
</dbReference>
<dbReference type="NCBIfam" id="TIGR01845">
    <property type="entry name" value="outer_NodT"/>
    <property type="match status" value="1"/>
</dbReference>
<dbReference type="Gene3D" id="1.20.1600.10">
    <property type="entry name" value="Outer membrane efflux proteins (OEP)"/>
    <property type="match status" value="1"/>
</dbReference>
<dbReference type="Pfam" id="PF02321">
    <property type="entry name" value="OEP"/>
    <property type="match status" value="2"/>
</dbReference>
<feature type="signal peptide" evidence="2">
    <location>
        <begin position="1"/>
        <end position="21"/>
    </location>
</feature>
<gene>
    <name evidence="3" type="ORF">DEO45_07840</name>
</gene>
<dbReference type="GO" id="GO:0015562">
    <property type="term" value="F:efflux transmembrane transporter activity"/>
    <property type="evidence" value="ECO:0007669"/>
    <property type="project" value="InterPro"/>
</dbReference>
<evidence type="ECO:0000256" key="2">
    <source>
        <dbReference type="RuleBase" id="RU362097"/>
    </source>
</evidence>
<dbReference type="SUPFAM" id="SSF56954">
    <property type="entry name" value="Outer membrane efflux proteins (OEP)"/>
    <property type="match status" value="1"/>
</dbReference>
<dbReference type="PROSITE" id="PS51257">
    <property type="entry name" value="PROKAR_LIPOPROTEIN"/>
    <property type="match status" value="1"/>
</dbReference>
<keyword evidence="2" id="KW-0732">Signal</keyword>
<keyword evidence="3" id="KW-0808">Transferase</keyword>
<keyword evidence="3" id="KW-0418">Kinase</keyword>
<evidence type="ECO:0000313" key="3">
    <source>
        <dbReference type="EMBL" id="RCS29980.1"/>
    </source>
</evidence>
<dbReference type="InterPro" id="IPR003423">
    <property type="entry name" value="OMP_efflux"/>
</dbReference>
<organism evidence="3 4">
    <name type="scientific">Rhodanobacter denitrificans</name>
    <dbReference type="NCBI Taxonomy" id="666685"/>
    <lineage>
        <taxon>Bacteria</taxon>
        <taxon>Pseudomonadati</taxon>
        <taxon>Pseudomonadota</taxon>
        <taxon>Gammaproteobacteria</taxon>
        <taxon>Lysobacterales</taxon>
        <taxon>Rhodanobacteraceae</taxon>
        <taxon>Rhodanobacter</taxon>
    </lineage>
</organism>
<protein>
    <submittedName>
        <fullName evidence="3">Histidine kinase</fullName>
    </submittedName>
</protein>
<proteinExistence type="inferred from homology"/>
<keyword evidence="2" id="KW-1134">Transmembrane beta strand</keyword>
<comment type="similarity">
    <text evidence="1 2">Belongs to the outer membrane factor (OMF) (TC 1.B.17) family.</text>
</comment>
<dbReference type="PANTHER" id="PTHR30203:SF33">
    <property type="entry name" value="BLR4455 PROTEIN"/>
    <property type="match status" value="1"/>
</dbReference>
<keyword evidence="2" id="KW-0472">Membrane</keyword>
<comment type="caution">
    <text evidence="3">The sequence shown here is derived from an EMBL/GenBank/DDBJ whole genome shotgun (WGS) entry which is preliminary data.</text>
</comment>
<dbReference type="GO" id="GO:0009279">
    <property type="term" value="C:cell outer membrane"/>
    <property type="evidence" value="ECO:0007669"/>
    <property type="project" value="UniProtKB-SubCell"/>
</dbReference>
<keyword evidence="2" id="KW-0564">Palmitate</keyword>
<evidence type="ECO:0000256" key="1">
    <source>
        <dbReference type="ARBA" id="ARBA00007613"/>
    </source>
</evidence>
<dbReference type="AlphaFoldDB" id="A0A368KDI7"/>
<evidence type="ECO:0000313" key="4">
    <source>
        <dbReference type="Proteomes" id="UP000252387"/>
    </source>
</evidence>
<keyword evidence="2" id="KW-0812">Transmembrane</keyword>